<evidence type="ECO:0000313" key="3">
    <source>
        <dbReference type="EMBL" id="PIO75103.1"/>
    </source>
</evidence>
<accession>A0A2G9UY31</accession>
<dbReference type="InterPro" id="IPR050951">
    <property type="entry name" value="Retrovirus_Pol_polyprotein"/>
</dbReference>
<dbReference type="InterPro" id="IPR012337">
    <property type="entry name" value="RNaseH-like_sf"/>
</dbReference>
<organism evidence="3 4">
    <name type="scientific">Teladorsagia circumcincta</name>
    <name type="common">Brown stomach worm</name>
    <name type="synonym">Ostertagia circumcincta</name>
    <dbReference type="NCBI Taxonomy" id="45464"/>
    <lineage>
        <taxon>Eukaryota</taxon>
        <taxon>Metazoa</taxon>
        <taxon>Ecdysozoa</taxon>
        <taxon>Nematoda</taxon>
        <taxon>Chromadorea</taxon>
        <taxon>Rhabditida</taxon>
        <taxon>Rhabditina</taxon>
        <taxon>Rhabditomorpha</taxon>
        <taxon>Strongyloidea</taxon>
        <taxon>Trichostrongylidae</taxon>
        <taxon>Teladorsagia</taxon>
    </lineage>
</organism>
<dbReference type="GO" id="GO:0003676">
    <property type="term" value="F:nucleic acid binding"/>
    <property type="evidence" value="ECO:0007669"/>
    <property type="project" value="InterPro"/>
</dbReference>
<dbReference type="GO" id="GO:0015074">
    <property type="term" value="P:DNA integration"/>
    <property type="evidence" value="ECO:0007669"/>
    <property type="project" value="InterPro"/>
</dbReference>
<name>A0A2G9UY31_TELCI</name>
<dbReference type="GO" id="GO:0003964">
    <property type="term" value="F:RNA-directed DNA polymerase activity"/>
    <property type="evidence" value="ECO:0007669"/>
    <property type="project" value="UniProtKB-EC"/>
</dbReference>
<dbReference type="OrthoDB" id="5818961at2759"/>
<dbReference type="Gene3D" id="1.10.340.70">
    <property type="match status" value="1"/>
</dbReference>
<evidence type="ECO:0000313" key="4">
    <source>
        <dbReference type="Proteomes" id="UP000230423"/>
    </source>
</evidence>
<protein>
    <recommendedName>
        <fullName evidence="1">RNA-directed DNA polymerase</fullName>
        <ecNumber evidence="1">2.7.7.49</ecNumber>
    </recommendedName>
</protein>
<dbReference type="EMBL" id="KZ345181">
    <property type="protein sequence ID" value="PIO75103.1"/>
    <property type="molecule type" value="Genomic_DNA"/>
</dbReference>
<evidence type="ECO:0000259" key="2">
    <source>
        <dbReference type="PROSITE" id="PS50994"/>
    </source>
</evidence>
<reference evidence="3 4" key="1">
    <citation type="submission" date="2015-09" db="EMBL/GenBank/DDBJ databases">
        <title>Draft genome of the parasitic nematode Teladorsagia circumcincta isolate WARC Sus (inbred).</title>
        <authorList>
            <person name="Mitreva M."/>
        </authorList>
    </citation>
    <scope>NUCLEOTIDE SEQUENCE [LARGE SCALE GENOMIC DNA]</scope>
    <source>
        <strain evidence="3 4">S</strain>
    </source>
</reference>
<dbReference type="Pfam" id="PF17921">
    <property type="entry name" value="Integrase_H2C2"/>
    <property type="match status" value="1"/>
</dbReference>
<dbReference type="PROSITE" id="PS50994">
    <property type="entry name" value="INTEGRASE"/>
    <property type="match status" value="1"/>
</dbReference>
<proteinExistence type="predicted"/>
<dbReference type="Gene3D" id="3.30.420.10">
    <property type="entry name" value="Ribonuclease H-like superfamily/Ribonuclease H"/>
    <property type="match status" value="1"/>
</dbReference>
<dbReference type="EC" id="2.7.7.49" evidence="1"/>
<dbReference type="InterPro" id="IPR036397">
    <property type="entry name" value="RNaseH_sf"/>
</dbReference>
<dbReference type="AlphaFoldDB" id="A0A2G9UY31"/>
<evidence type="ECO:0000256" key="1">
    <source>
        <dbReference type="ARBA" id="ARBA00012493"/>
    </source>
</evidence>
<gene>
    <name evidence="3" type="ORF">TELCIR_02868</name>
</gene>
<dbReference type="FunFam" id="3.30.420.10:FF:000131">
    <property type="entry name" value="Protein CBG26278"/>
    <property type="match status" value="1"/>
</dbReference>
<keyword evidence="4" id="KW-1185">Reference proteome</keyword>
<dbReference type="PANTHER" id="PTHR37984:SF5">
    <property type="entry name" value="PROTEIN NYNRIN-LIKE"/>
    <property type="match status" value="1"/>
</dbReference>
<dbReference type="InterPro" id="IPR001584">
    <property type="entry name" value="Integrase_cat-core"/>
</dbReference>
<feature type="domain" description="Integrase catalytic" evidence="2">
    <location>
        <begin position="56"/>
        <end position="209"/>
    </location>
</feature>
<sequence>MLPEGHPGMNRMKALARSHVFWTKINEDLEKLVHTCTACQEAAKSPVKNTLCSWSRPDAPWSRIHIDFAGPTDGISYLVVVDAFSKWPEVIPMTSTTSTATLRELRHLCAQFELPQVIVSDNGFQFTSAEFQDFCRSNGIKHVRSPPFHPQSNGQAERFVDTFKRSIGKMKNNGPTVDALHTFLLIYRNTPCTASPDGRSPAENFIGRRLRSTLDLLKPSHAPEARPDIVMEEQFNRRHGAKPKKFEPDDLVSARDFRTGQCKWSPGRILRRHGQTLYDVLVQGCIWKRHANQLRPRAASSEEARNLMDAFDLPLNPTPVSLSRTLTPPLSPMIDPYAKSYRSRQS</sequence>
<dbReference type="InterPro" id="IPR041588">
    <property type="entry name" value="Integrase_H2C2"/>
</dbReference>
<dbReference type="PANTHER" id="PTHR37984">
    <property type="entry name" value="PROTEIN CBG26694"/>
    <property type="match status" value="1"/>
</dbReference>
<dbReference type="Pfam" id="PF00665">
    <property type="entry name" value="rve"/>
    <property type="match status" value="1"/>
</dbReference>
<dbReference type="SUPFAM" id="SSF53098">
    <property type="entry name" value="Ribonuclease H-like"/>
    <property type="match status" value="1"/>
</dbReference>
<dbReference type="Proteomes" id="UP000230423">
    <property type="component" value="Unassembled WGS sequence"/>
</dbReference>